<evidence type="ECO:0000313" key="1">
    <source>
        <dbReference type="EMBL" id="KAL2069156.1"/>
    </source>
</evidence>
<dbReference type="Proteomes" id="UP001595075">
    <property type="component" value="Unassembled WGS sequence"/>
</dbReference>
<dbReference type="EMBL" id="JAZHXI010000008">
    <property type="protein sequence ID" value="KAL2069156.1"/>
    <property type="molecule type" value="Genomic_DNA"/>
</dbReference>
<comment type="caution">
    <text evidence="1">The sequence shown here is derived from an EMBL/GenBank/DDBJ whole genome shotgun (WGS) entry which is preliminary data.</text>
</comment>
<gene>
    <name evidence="1" type="ORF">VTL71DRAFT_15494</name>
</gene>
<name>A0ABR4CI29_9HELO</name>
<evidence type="ECO:0008006" key="3">
    <source>
        <dbReference type="Google" id="ProtNLM"/>
    </source>
</evidence>
<protein>
    <recommendedName>
        <fullName evidence="3">Symbiotic receptor-like kinase</fullName>
    </recommendedName>
</protein>
<keyword evidence="2" id="KW-1185">Reference proteome</keyword>
<proteinExistence type="predicted"/>
<evidence type="ECO:0000313" key="2">
    <source>
        <dbReference type="Proteomes" id="UP001595075"/>
    </source>
</evidence>
<organism evidence="1 2">
    <name type="scientific">Oculimacula yallundae</name>
    <dbReference type="NCBI Taxonomy" id="86028"/>
    <lineage>
        <taxon>Eukaryota</taxon>
        <taxon>Fungi</taxon>
        <taxon>Dikarya</taxon>
        <taxon>Ascomycota</taxon>
        <taxon>Pezizomycotina</taxon>
        <taxon>Leotiomycetes</taxon>
        <taxon>Helotiales</taxon>
        <taxon>Ploettnerulaceae</taxon>
        <taxon>Oculimacula</taxon>
    </lineage>
</organism>
<reference evidence="1 2" key="1">
    <citation type="journal article" date="2024" name="Commun. Biol.">
        <title>Comparative genomic analysis of thermophilic fungi reveals convergent evolutionary adaptations and gene losses.</title>
        <authorList>
            <person name="Steindorff A.S."/>
            <person name="Aguilar-Pontes M.V."/>
            <person name="Robinson A.J."/>
            <person name="Andreopoulos B."/>
            <person name="LaButti K."/>
            <person name="Kuo A."/>
            <person name="Mondo S."/>
            <person name="Riley R."/>
            <person name="Otillar R."/>
            <person name="Haridas S."/>
            <person name="Lipzen A."/>
            <person name="Grimwood J."/>
            <person name="Schmutz J."/>
            <person name="Clum A."/>
            <person name="Reid I.D."/>
            <person name="Moisan M.C."/>
            <person name="Butler G."/>
            <person name="Nguyen T.T.M."/>
            <person name="Dewar K."/>
            <person name="Conant G."/>
            <person name="Drula E."/>
            <person name="Henrissat B."/>
            <person name="Hansel C."/>
            <person name="Singer S."/>
            <person name="Hutchinson M.I."/>
            <person name="de Vries R.P."/>
            <person name="Natvig D.O."/>
            <person name="Powell A.J."/>
            <person name="Tsang A."/>
            <person name="Grigoriev I.V."/>
        </authorList>
    </citation>
    <scope>NUCLEOTIDE SEQUENCE [LARGE SCALE GENOMIC DNA]</scope>
    <source>
        <strain evidence="1 2">CBS 494.80</strain>
    </source>
</reference>
<accession>A0ABR4CI29</accession>
<sequence>MEESTIEEAQDDQSIWLFSSKEPSSAGPDSKQIIAQILDPDDNFSSNVRHLTIVDWKSKEVGEEVLCNILENPKDLESFRFPEARLYVSNTSKGLATEGLYDMSMDIDLLSSPQLSSLKLGVLCQNPAPATTFATATGISEFPILTRILLRGKKLRILRIACLADARFQLSDYQKQYARYGMASSGPFNLSLRRGDRLPALEELTFLPDSNEFSRLVYELSRDHSLALKASLDLTKLKILNLGRSTAHVIFAEITGCVPNLKSLRFSIPNSFSTPPHQYSDEDIDDLNRLNAESLFSLPPSERNYKSSIVAVHTIT</sequence>